<dbReference type="InterPro" id="IPR024134">
    <property type="entry name" value="SOD_Cu/Zn_/chaperone"/>
</dbReference>
<evidence type="ECO:0000313" key="4">
    <source>
        <dbReference type="EMBL" id="EMI19939.1"/>
    </source>
</evidence>
<dbReference type="InterPro" id="IPR001424">
    <property type="entry name" value="SOD_Cu_Zn_dom"/>
</dbReference>
<dbReference type="EMBL" id="ANOG01000457">
    <property type="protein sequence ID" value="EMI19939.1"/>
    <property type="molecule type" value="Genomic_DNA"/>
</dbReference>
<dbReference type="Proteomes" id="UP000011991">
    <property type="component" value="Unassembled WGS sequence"/>
</dbReference>
<dbReference type="PATRIC" id="fig|1265738.3.peg.3136"/>
<gene>
    <name evidence="4" type="ORF">RMSM_03139</name>
</gene>
<dbReference type="InterPro" id="IPR036423">
    <property type="entry name" value="SOD-like_Cu/Zn_dom_sf"/>
</dbReference>
<feature type="domain" description="Superoxide dismutase copper/zinc binding" evidence="3">
    <location>
        <begin position="67"/>
        <end position="195"/>
    </location>
</feature>
<dbReference type="PROSITE" id="PS00087">
    <property type="entry name" value="SOD_CU_ZN_1"/>
    <property type="match status" value="1"/>
</dbReference>
<dbReference type="Pfam" id="PF00080">
    <property type="entry name" value="Sod_Cu"/>
    <property type="match status" value="1"/>
</dbReference>
<keyword evidence="5" id="KW-1185">Reference proteome</keyword>
<accession>M5S185</accession>
<proteinExistence type="inferred from homology"/>
<dbReference type="InterPro" id="IPR018152">
    <property type="entry name" value="SOD_Cu/Zn_BS"/>
</dbReference>
<evidence type="ECO:0000256" key="1">
    <source>
        <dbReference type="ARBA" id="ARBA00010457"/>
    </source>
</evidence>
<evidence type="ECO:0000313" key="5">
    <source>
        <dbReference type="Proteomes" id="UP000011991"/>
    </source>
</evidence>
<keyword evidence="4" id="KW-0560">Oxidoreductase</keyword>
<evidence type="ECO:0000256" key="2">
    <source>
        <dbReference type="SAM" id="MobiDB-lite"/>
    </source>
</evidence>
<name>M5S185_9BACT</name>
<dbReference type="SUPFAM" id="SSF49329">
    <property type="entry name" value="Cu,Zn superoxide dismutase-like"/>
    <property type="match status" value="1"/>
</dbReference>
<dbReference type="CDD" id="cd00305">
    <property type="entry name" value="Cu-Zn_Superoxide_Dismutase"/>
    <property type="match status" value="1"/>
</dbReference>
<comment type="similarity">
    <text evidence="1">Belongs to the Cu-Zn superoxide dismutase family.</text>
</comment>
<dbReference type="PRINTS" id="PR00068">
    <property type="entry name" value="CUZNDISMTASE"/>
</dbReference>
<dbReference type="Gene3D" id="2.60.40.200">
    <property type="entry name" value="Superoxide dismutase, copper/zinc binding domain"/>
    <property type="match status" value="1"/>
</dbReference>
<dbReference type="GO" id="GO:0004784">
    <property type="term" value="F:superoxide dismutase activity"/>
    <property type="evidence" value="ECO:0007669"/>
    <property type="project" value="UniProtKB-EC"/>
</dbReference>
<dbReference type="GO" id="GO:0005507">
    <property type="term" value="F:copper ion binding"/>
    <property type="evidence" value="ECO:0007669"/>
    <property type="project" value="InterPro"/>
</dbReference>
<evidence type="ECO:0000259" key="3">
    <source>
        <dbReference type="Pfam" id="PF00080"/>
    </source>
</evidence>
<reference evidence="4 5" key="1">
    <citation type="journal article" date="2013" name="Mar. Genomics">
        <title>Expression of sulfatases in Rhodopirellula baltica and the diversity of sulfatases in the genus Rhodopirellula.</title>
        <authorList>
            <person name="Wegner C.E."/>
            <person name="Richter-Heitmann T."/>
            <person name="Klindworth A."/>
            <person name="Klockow C."/>
            <person name="Richter M."/>
            <person name="Achstetter T."/>
            <person name="Glockner F.O."/>
            <person name="Harder J."/>
        </authorList>
    </citation>
    <scope>NUCLEOTIDE SEQUENCE [LARGE SCALE GENOMIC DNA]</scope>
    <source>
        <strain evidence="4 5">SM1</strain>
    </source>
</reference>
<feature type="region of interest" description="Disordered" evidence="2">
    <location>
        <begin position="181"/>
        <end position="200"/>
    </location>
</feature>
<dbReference type="AlphaFoldDB" id="M5S185"/>
<organism evidence="4 5">
    <name type="scientific">Rhodopirellula maiorica SM1</name>
    <dbReference type="NCBI Taxonomy" id="1265738"/>
    <lineage>
        <taxon>Bacteria</taxon>
        <taxon>Pseudomonadati</taxon>
        <taxon>Planctomycetota</taxon>
        <taxon>Planctomycetia</taxon>
        <taxon>Pirellulales</taxon>
        <taxon>Pirellulaceae</taxon>
        <taxon>Novipirellula</taxon>
    </lineage>
</organism>
<dbReference type="PANTHER" id="PTHR10003">
    <property type="entry name" value="SUPEROXIDE DISMUTASE CU-ZN -RELATED"/>
    <property type="match status" value="1"/>
</dbReference>
<comment type="caution">
    <text evidence="4">The sequence shown here is derived from an EMBL/GenBank/DDBJ whole genome shotgun (WGS) entry which is preliminary data.</text>
</comment>
<dbReference type="EC" id="1.15.1.1" evidence="4"/>
<protein>
    <submittedName>
        <fullName evidence="4">Superoxide dismutase</fullName>
        <ecNumber evidence="4">1.15.1.1</ecNumber>
    </submittedName>
</protein>
<sequence length="200" mass="21094">MLGLSMFLLAGCNQDVDDAVNQDVTPDETTEAESTSLPPNTDAVADANTNTTIRAMCKLVPIGDSKVKGAVSFTQQGDVVKVHGEVTGLTPGKHGFHIHEHGDLSDKETGKSAGGHYNPTDQPHGKMTDEKRHVGDLGNIEANDEGIALIDIDDSVISLSGEHSIVGRALVIHAGEDKFTQPSGDAGDRVAFGKIEKQTE</sequence>
<feature type="region of interest" description="Disordered" evidence="2">
    <location>
        <begin position="104"/>
        <end position="128"/>
    </location>
</feature>